<sequence length="429" mass="48427">MLTKTKLFFTPEFYFRLKKHVVDEPMKNECHLPQKANTNEYTIAIQPIVDAQLRHVADELLYRANETNQTANVFDNVQATARACAIAVYEIGLDKLCGTRQLFINASADWLINPDLTGLPSQQIVIEVLEDTSPTKEVIDALHYIKSQGYKLALDDFILDEHNHAFLPFCDIVKFDISNDLPKKLIKKLHKEGITLLAERVETQEEFKQCKALGFTLFQGYFYERPKTQLTQTARLSTSRANQMQLLSALYSDNVRLSEISTLVARDPYLLSAIFKRANSAEKGSRRPTTKLIDCLHIIGLRELRTLVTIVMLANNSPVSKLNLIKGLTRAFACEMMADQRRLDEQESFIAGLFSLMPTILGISAELMKNEIRLGRFIEDAINQRIGSLGKLLNDVEAAESQFSPLDFPSDVMLQAASKARSLVYTDAS</sequence>
<dbReference type="Proteomes" id="UP000011651">
    <property type="component" value="Unassembled WGS sequence"/>
</dbReference>
<dbReference type="Pfam" id="PF00563">
    <property type="entry name" value="EAL"/>
    <property type="match status" value="1"/>
</dbReference>
<dbReference type="Pfam" id="PF08668">
    <property type="entry name" value="HDOD"/>
    <property type="match status" value="1"/>
</dbReference>
<dbReference type="SUPFAM" id="SSF141868">
    <property type="entry name" value="EAL domain-like"/>
    <property type="match status" value="1"/>
</dbReference>
<dbReference type="InterPro" id="IPR052340">
    <property type="entry name" value="RNase_Y/CdgJ"/>
</dbReference>
<accession>L9UC99</accession>
<dbReference type="Gene3D" id="1.10.3210.10">
    <property type="entry name" value="Hypothetical protein af1432"/>
    <property type="match status" value="1"/>
</dbReference>
<dbReference type="InterPro" id="IPR013976">
    <property type="entry name" value="HDOD"/>
</dbReference>
<evidence type="ECO:0000313" key="3">
    <source>
        <dbReference type="Proteomes" id="UP000011651"/>
    </source>
</evidence>
<dbReference type="SUPFAM" id="SSF109604">
    <property type="entry name" value="HD-domain/PDEase-like"/>
    <property type="match status" value="1"/>
</dbReference>
<evidence type="ECO:0000259" key="1">
    <source>
        <dbReference type="PROSITE" id="PS51833"/>
    </source>
</evidence>
<dbReference type="PATRIC" id="fig|1204738.3.peg.1254"/>
<comment type="caution">
    <text evidence="2">The sequence shown here is derived from an EMBL/GenBank/DDBJ whole genome shotgun (WGS) entry which is preliminary data.</text>
</comment>
<name>L9UC99_9GAMM</name>
<feature type="domain" description="HDOD" evidence="1">
    <location>
        <begin position="236"/>
        <end position="422"/>
    </location>
</feature>
<organism evidence="2 3">
    <name type="scientific">Vreelandella titanicae BH1</name>
    <dbReference type="NCBI Taxonomy" id="1204738"/>
    <lineage>
        <taxon>Bacteria</taxon>
        <taxon>Pseudomonadati</taxon>
        <taxon>Pseudomonadota</taxon>
        <taxon>Gammaproteobacteria</taxon>
        <taxon>Oceanospirillales</taxon>
        <taxon>Halomonadaceae</taxon>
        <taxon>Vreelandella</taxon>
    </lineage>
</organism>
<dbReference type="Gene3D" id="3.20.20.450">
    <property type="entry name" value="EAL domain"/>
    <property type="match status" value="1"/>
</dbReference>
<dbReference type="InterPro" id="IPR014408">
    <property type="entry name" value="dGMP_Pdiesterase_EAL/HD-GYP"/>
</dbReference>
<dbReference type="AlphaFoldDB" id="L9UC99"/>
<dbReference type="InterPro" id="IPR035919">
    <property type="entry name" value="EAL_sf"/>
</dbReference>
<proteinExistence type="predicted"/>
<dbReference type="InterPro" id="IPR001633">
    <property type="entry name" value="EAL_dom"/>
</dbReference>
<dbReference type="PIRSF" id="PIRSF003180">
    <property type="entry name" value="DiGMPpdiest_YuxH"/>
    <property type="match status" value="1"/>
</dbReference>
<evidence type="ECO:0000313" key="2">
    <source>
        <dbReference type="EMBL" id="ELY22266.1"/>
    </source>
</evidence>
<protein>
    <submittedName>
        <fullName evidence="2">Signal transduction c-di-GMP phosphodiesterase, EAL/HD-GYP d</fullName>
    </submittedName>
</protein>
<dbReference type="PANTHER" id="PTHR33525:SF4">
    <property type="entry name" value="CYCLIC DI-GMP PHOSPHODIESTERASE CDGJ"/>
    <property type="match status" value="1"/>
</dbReference>
<dbReference type="PANTHER" id="PTHR33525">
    <property type="match status" value="1"/>
</dbReference>
<reference evidence="2 3" key="1">
    <citation type="journal article" date="2013" name="Genome Announc.">
        <title>Draft Genome of the Marine Gammaproteobacterium Halomonas titanicae.</title>
        <authorList>
            <person name="Sanchez-Porro C."/>
            <person name="de la Haba R.R."/>
            <person name="Cruz-Hernandez N."/>
            <person name="Gonzalez J.M."/>
            <person name="Reyes-Guirao C."/>
            <person name="Navarro-Sampedro L."/>
            <person name="Carballo M."/>
            <person name="Ventosa A."/>
        </authorList>
    </citation>
    <scope>NUCLEOTIDE SEQUENCE [LARGE SCALE GENOMIC DNA]</scope>
    <source>
        <strain evidence="2 3">BH1</strain>
    </source>
</reference>
<gene>
    <name evidence="2" type="ORF">HALTITAN_0838</name>
</gene>
<dbReference type="EMBL" id="AOPO01000002">
    <property type="protein sequence ID" value="ELY22266.1"/>
    <property type="molecule type" value="Genomic_DNA"/>
</dbReference>
<dbReference type="SMART" id="SM00052">
    <property type="entry name" value="EAL"/>
    <property type="match status" value="1"/>
</dbReference>
<dbReference type="PROSITE" id="PS51833">
    <property type="entry name" value="HDOD"/>
    <property type="match status" value="1"/>
</dbReference>